<comment type="subcellular location">
    <subcellularLocation>
        <location evidence="5">Endomembrane system</location>
        <topology evidence="5">Single-pass membrane protein</topology>
    </subcellularLocation>
</comment>
<sequence>MRFALLFTLFAVLAAVVLAWEKEDHEIFDLVSAVESSEGKGTTFYSWLDVPSTASTTEISRAYRKMSMQMHPDKNPGNKKMAERFARLGVVAAILRNSESRKRYDFFYKNGVPKWRGTGYYYSRFRPGLGSVIIFLIILTSALQYLVQRMNYKRDLERVETVIRDARLAAWGAKMIPIEGQRKVKVNLGGQRGFDEDGNLVGGKTIDMVVSGDAVYILDPSGDMHPIDASAATPPGVSRTWFFLLMRHLYQLAFGRREQTDVISNPGPHSESELDEASGYDSSTASEKPSSGTVTPREDAKSGARIPTTMAGGKRRKAMRKR</sequence>
<dbReference type="PANTHER" id="PTHR44653:SF2">
    <property type="entry name" value="DNAJ HOMOLOG SUBFAMILY C MEMBER 1"/>
    <property type="match status" value="1"/>
</dbReference>
<evidence type="ECO:0000256" key="3">
    <source>
        <dbReference type="ARBA" id="ARBA00022989"/>
    </source>
</evidence>
<proteinExistence type="predicted"/>
<feature type="compositionally biased region" description="Basic residues" evidence="6">
    <location>
        <begin position="313"/>
        <end position="322"/>
    </location>
</feature>
<gene>
    <name evidence="10" type="ORF">K435DRAFT_771954</name>
</gene>
<dbReference type="SMART" id="SM00271">
    <property type="entry name" value="DnaJ"/>
    <property type="match status" value="1"/>
</dbReference>
<feature type="domain" description="J" evidence="9">
    <location>
        <begin position="43"/>
        <end position="108"/>
    </location>
</feature>
<feature type="chain" id="PRO_5020686166" evidence="8">
    <location>
        <begin position="20"/>
        <end position="322"/>
    </location>
</feature>
<dbReference type="InterPro" id="IPR001623">
    <property type="entry name" value="DnaJ_domain"/>
</dbReference>
<keyword evidence="4 7" id="KW-0472">Membrane</keyword>
<dbReference type="CDD" id="cd06257">
    <property type="entry name" value="DnaJ"/>
    <property type="match status" value="1"/>
</dbReference>
<feature type="signal peptide" evidence="8">
    <location>
        <begin position="1"/>
        <end position="19"/>
    </location>
</feature>
<dbReference type="PANTHER" id="PTHR44653">
    <property type="entry name" value="DNAJ HOMOLOG SUBFAMILY C MEMBER 1"/>
    <property type="match status" value="1"/>
</dbReference>
<evidence type="ECO:0000256" key="4">
    <source>
        <dbReference type="ARBA" id="ARBA00023136"/>
    </source>
</evidence>
<dbReference type="Pfam" id="PF00226">
    <property type="entry name" value="DnaJ"/>
    <property type="match status" value="1"/>
</dbReference>
<evidence type="ECO:0000256" key="8">
    <source>
        <dbReference type="SAM" id="SignalP"/>
    </source>
</evidence>
<evidence type="ECO:0000313" key="10">
    <source>
        <dbReference type="EMBL" id="THV08461.1"/>
    </source>
</evidence>
<dbReference type="Gene3D" id="1.10.287.110">
    <property type="entry name" value="DnaJ domain"/>
    <property type="match status" value="1"/>
</dbReference>
<keyword evidence="2 8" id="KW-0732">Signal</keyword>
<keyword evidence="11" id="KW-1185">Reference proteome</keyword>
<dbReference type="PROSITE" id="PS50076">
    <property type="entry name" value="DNAJ_2"/>
    <property type="match status" value="1"/>
</dbReference>
<dbReference type="EMBL" id="ML179035">
    <property type="protein sequence ID" value="THV08461.1"/>
    <property type="molecule type" value="Genomic_DNA"/>
</dbReference>
<organism evidence="10 11">
    <name type="scientific">Dendrothele bispora (strain CBS 962.96)</name>
    <dbReference type="NCBI Taxonomy" id="1314807"/>
    <lineage>
        <taxon>Eukaryota</taxon>
        <taxon>Fungi</taxon>
        <taxon>Dikarya</taxon>
        <taxon>Basidiomycota</taxon>
        <taxon>Agaricomycotina</taxon>
        <taxon>Agaricomycetes</taxon>
        <taxon>Agaricomycetidae</taxon>
        <taxon>Agaricales</taxon>
        <taxon>Agaricales incertae sedis</taxon>
        <taxon>Dendrothele</taxon>
    </lineage>
</organism>
<dbReference type="GO" id="GO:0012505">
    <property type="term" value="C:endomembrane system"/>
    <property type="evidence" value="ECO:0007669"/>
    <property type="project" value="UniProtKB-SubCell"/>
</dbReference>
<accession>A0A4S8MZ85</accession>
<feature type="transmembrane region" description="Helical" evidence="7">
    <location>
        <begin position="128"/>
        <end position="147"/>
    </location>
</feature>
<reference evidence="10 11" key="1">
    <citation type="journal article" date="2019" name="Nat. Ecol. Evol.">
        <title>Megaphylogeny resolves global patterns of mushroom evolution.</title>
        <authorList>
            <person name="Varga T."/>
            <person name="Krizsan K."/>
            <person name="Foldi C."/>
            <person name="Dima B."/>
            <person name="Sanchez-Garcia M."/>
            <person name="Sanchez-Ramirez S."/>
            <person name="Szollosi G.J."/>
            <person name="Szarkandi J.G."/>
            <person name="Papp V."/>
            <person name="Albert L."/>
            <person name="Andreopoulos W."/>
            <person name="Angelini C."/>
            <person name="Antonin V."/>
            <person name="Barry K.W."/>
            <person name="Bougher N.L."/>
            <person name="Buchanan P."/>
            <person name="Buyck B."/>
            <person name="Bense V."/>
            <person name="Catcheside P."/>
            <person name="Chovatia M."/>
            <person name="Cooper J."/>
            <person name="Damon W."/>
            <person name="Desjardin D."/>
            <person name="Finy P."/>
            <person name="Geml J."/>
            <person name="Haridas S."/>
            <person name="Hughes K."/>
            <person name="Justo A."/>
            <person name="Karasinski D."/>
            <person name="Kautmanova I."/>
            <person name="Kiss B."/>
            <person name="Kocsube S."/>
            <person name="Kotiranta H."/>
            <person name="LaButti K.M."/>
            <person name="Lechner B.E."/>
            <person name="Liimatainen K."/>
            <person name="Lipzen A."/>
            <person name="Lukacs Z."/>
            <person name="Mihaltcheva S."/>
            <person name="Morgado L.N."/>
            <person name="Niskanen T."/>
            <person name="Noordeloos M.E."/>
            <person name="Ohm R.A."/>
            <person name="Ortiz-Santana B."/>
            <person name="Ovrebo C."/>
            <person name="Racz N."/>
            <person name="Riley R."/>
            <person name="Savchenko A."/>
            <person name="Shiryaev A."/>
            <person name="Soop K."/>
            <person name="Spirin V."/>
            <person name="Szebenyi C."/>
            <person name="Tomsovsky M."/>
            <person name="Tulloss R.E."/>
            <person name="Uehling J."/>
            <person name="Grigoriev I.V."/>
            <person name="Vagvolgyi C."/>
            <person name="Papp T."/>
            <person name="Martin F.M."/>
            <person name="Miettinen O."/>
            <person name="Hibbett D.S."/>
            <person name="Nagy L.G."/>
        </authorList>
    </citation>
    <scope>NUCLEOTIDE SEQUENCE [LARGE SCALE GENOMIC DNA]</scope>
    <source>
        <strain evidence="10 11">CBS 962.96</strain>
    </source>
</reference>
<dbReference type="SUPFAM" id="SSF46565">
    <property type="entry name" value="Chaperone J-domain"/>
    <property type="match status" value="1"/>
</dbReference>
<protein>
    <submittedName>
        <fullName evidence="10">DnaJ-domain-containing protein</fullName>
    </submittedName>
</protein>
<dbReference type="AlphaFoldDB" id="A0A4S8MZ85"/>
<evidence type="ECO:0000256" key="1">
    <source>
        <dbReference type="ARBA" id="ARBA00022692"/>
    </source>
</evidence>
<dbReference type="OrthoDB" id="413400at2759"/>
<dbReference type="InterPro" id="IPR052606">
    <property type="entry name" value="DnaJ_domain_protein"/>
</dbReference>
<feature type="region of interest" description="Disordered" evidence="6">
    <location>
        <begin position="261"/>
        <end position="322"/>
    </location>
</feature>
<keyword evidence="1 7" id="KW-0812">Transmembrane</keyword>
<name>A0A4S8MZ85_DENBC</name>
<evidence type="ECO:0000259" key="9">
    <source>
        <dbReference type="PROSITE" id="PS50076"/>
    </source>
</evidence>
<dbReference type="InterPro" id="IPR036869">
    <property type="entry name" value="J_dom_sf"/>
</dbReference>
<feature type="compositionally biased region" description="Polar residues" evidence="6">
    <location>
        <begin position="280"/>
        <end position="294"/>
    </location>
</feature>
<evidence type="ECO:0000256" key="5">
    <source>
        <dbReference type="ARBA" id="ARBA00037847"/>
    </source>
</evidence>
<keyword evidence="3 7" id="KW-1133">Transmembrane helix</keyword>
<evidence type="ECO:0000313" key="11">
    <source>
        <dbReference type="Proteomes" id="UP000297245"/>
    </source>
</evidence>
<dbReference type="PRINTS" id="PR00625">
    <property type="entry name" value="JDOMAIN"/>
</dbReference>
<evidence type="ECO:0000256" key="7">
    <source>
        <dbReference type="SAM" id="Phobius"/>
    </source>
</evidence>
<dbReference type="Proteomes" id="UP000297245">
    <property type="component" value="Unassembled WGS sequence"/>
</dbReference>
<evidence type="ECO:0000256" key="6">
    <source>
        <dbReference type="SAM" id="MobiDB-lite"/>
    </source>
</evidence>
<evidence type="ECO:0000256" key="2">
    <source>
        <dbReference type="ARBA" id="ARBA00022729"/>
    </source>
</evidence>